<gene>
    <name evidence="3" type="ORF">GCM10011343_14300</name>
</gene>
<dbReference type="NCBIfam" id="TIGR04183">
    <property type="entry name" value="Por_Secre_tail"/>
    <property type="match status" value="1"/>
</dbReference>
<dbReference type="Pfam" id="PF18962">
    <property type="entry name" value="Por_Secre_tail"/>
    <property type="match status" value="1"/>
</dbReference>
<feature type="domain" description="Secretion system C-terminal sorting" evidence="2">
    <location>
        <begin position="412"/>
        <end position="480"/>
    </location>
</feature>
<evidence type="ECO:0000313" key="4">
    <source>
        <dbReference type="Proteomes" id="UP000625735"/>
    </source>
</evidence>
<dbReference type="Proteomes" id="UP000625735">
    <property type="component" value="Unassembled WGS sequence"/>
</dbReference>
<proteinExistence type="predicted"/>
<keyword evidence="4" id="KW-1185">Reference proteome</keyword>
<sequence length="482" mass="54803">MNKLYLFALFVTFCSLGQSLVRVEPQNYTSVYAFGVSGNFNSNEIAVYGYDAMPPNGVLRLYLFNTSSGITSNGLIPSPEANQLLGGGIEMTDNYMFVGSTTNNTNVANGGAVYVYKKENNNWNYLLKIQPSVQFQNDYFGSNIVFHDNQLFITANGYDINGNPSVNSGAIYVYNQSNDSFTFQQILTGVTGNFAFGSSVEIENDMMVTTSGNSTVDSFHTLKKVNSNWQLVNTTQMPAFEFQYGQINVPHSYRVSFSNNKLYMYDIIEDNQSILGQKMIKIYNWSDSLSEWIFSENFMFLEGDYYEYKVKVKGDNMFIVPIGFYILQVERKNPAFHYKFNGLNWNYHNIYKGMSNINNDNFGFFTLIKDNKVLFGNSSEYWNSNIMPNNGGAYMLDTTLSTNQYERNSVNLYPNPTDGMITIDLLNSEISSIEIYDSLGKKILEQKSDSAEVNLSHLKSGIYFCKIISVDNEIEFRKIIKR</sequence>
<protein>
    <recommendedName>
        <fullName evidence="2">Secretion system C-terminal sorting domain-containing protein</fullName>
    </recommendedName>
</protein>
<dbReference type="PANTHER" id="PTHR36220">
    <property type="entry name" value="UNNAMED PRODUCT"/>
    <property type="match status" value="1"/>
</dbReference>
<evidence type="ECO:0000259" key="2">
    <source>
        <dbReference type="Pfam" id="PF18962"/>
    </source>
</evidence>
<evidence type="ECO:0000313" key="3">
    <source>
        <dbReference type="EMBL" id="GGD25300.1"/>
    </source>
</evidence>
<reference evidence="3" key="1">
    <citation type="journal article" date="2014" name="Int. J. Syst. Evol. Microbiol.">
        <title>Complete genome sequence of Corynebacterium casei LMG S-19264T (=DSM 44701T), isolated from a smear-ripened cheese.</title>
        <authorList>
            <consortium name="US DOE Joint Genome Institute (JGI-PGF)"/>
            <person name="Walter F."/>
            <person name="Albersmeier A."/>
            <person name="Kalinowski J."/>
            <person name="Ruckert C."/>
        </authorList>
    </citation>
    <scope>NUCLEOTIDE SEQUENCE</scope>
    <source>
        <strain evidence="3">CGMCC 1.12506</strain>
    </source>
</reference>
<dbReference type="AlphaFoldDB" id="A0A916Y0L2"/>
<dbReference type="InterPro" id="IPR028994">
    <property type="entry name" value="Integrin_alpha_N"/>
</dbReference>
<name>A0A916Y0L2_9FLAO</name>
<keyword evidence="1" id="KW-0732">Signal</keyword>
<dbReference type="SUPFAM" id="SSF101908">
    <property type="entry name" value="Putative isomerase YbhE"/>
    <property type="match status" value="1"/>
</dbReference>
<dbReference type="RefSeq" id="WP_188361860.1">
    <property type="nucleotide sequence ID" value="NZ_BMFG01000004.1"/>
</dbReference>
<accession>A0A916Y0L2</accession>
<dbReference type="Gene3D" id="2.130.10.130">
    <property type="entry name" value="Integrin alpha, N-terminal"/>
    <property type="match status" value="1"/>
</dbReference>
<comment type="caution">
    <text evidence="3">The sequence shown here is derived from an EMBL/GenBank/DDBJ whole genome shotgun (WGS) entry which is preliminary data.</text>
</comment>
<dbReference type="EMBL" id="BMFG01000004">
    <property type="protein sequence ID" value="GGD25300.1"/>
    <property type="molecule type" value="Genomic_DNA"/>
</dbReference>
<evidence type="ECO:0000256" key="1">
    <source>
        <dbReference type="ARBA" id="ARBA00022729"/>
    </source>
</evidence>
<organism evidence="3 4">
    <name type="scientific">Flavobacterium orientale</name>
    <dbReference type="NCBI Taxonomy" id="1756020"/>
    <lineage>
        <taxon>Bacteria</taxon>
        <taxon>Pseudomonadati</taxon>
        <taxon>Bacteroidota</taxon>
        <taxon>Flavobacteriia</taxon>
        <taxon>Flavobacteriales</taxon>
        <taxon>Flavobacteriaceae</taxon>
        <taxon>Flavobacterium</taxon>
    </lineage>
</organism>
<reference evidence="3" key="2">
    <citation type="submission" date="2020-09" db="EMBL/GenBank/DDBJ databases">
        <authorList>
            <person name="Sun Q."/>
            <person name="Zhou Y."/>
        </authorList>
    </citation>
    <scope>NUCLEOTIDE SEQUENCE</scope>
    <source>
        <strain evidence="3">CGMCC 1.12506</strain>
    </source>
</reference>
<dbReference type="InterPro" id="IPR026444">
    <property type="entry name" value="Secre_tail"/>
</dbReference>
<dbReference type="PANTHER" id="PTHR36220:SF1">
    <property type="entry name" value="GAMMA TUBULIN COMPLEX COMPONENT C-TERMINAL DOMAIN-CONTAINING PROTEIN"/>
    <property type="match status" value="1"/>
</dbReference>